<evidence type="ECO:0000313" key="1">
    <source>
        <dbReference type="EMBL" id="ALC04714.1"/>
    </source>
</evidence>
<dbReference type="RefSeq" id="WP_231686466.1">
    <property type="nucleotide sequence ID" value="NZ_CP009220.1"/>
</dbReference>
<evidence type="ECO:0008006" key="3">
    <source>
        <dbReference type="Google" id="ProtNLM"/>
    </source>
</evidence>
<accession>A0A0M4CHI6</accession>
<dbReference type="PATRIC" id="fig|931089.4.peg.243"/>
<protein>
    <recommendedName>
        <fullName evidence="3">DUF559 domain-containing protein</fullName>
    </recommendedName>
</protein>
<dbReference type="AlphaFoldDB" id="A0A0M4CHI6"/>
<evidence type="ECO:0000313" key="2">
    <source>
        <dbReference type="Proteomes" id="UP000068067"/>
    </source>
</evidence>
<proteinExistence type="predicted"/>
<reference evidence="1 2" key="1">
    <citation type="submission" date="2014-08" db="EMBL/GenBank/DDBJ databases">
        <title>Complete genome sequence of Corynebacterium deserti GIMN1.010 (=DSM 45689), isolated from desert sand in western China.</title>
        <authorList>
            <person name="Ruckert C."/>
            <person name="Albersmeier A."/>
            <person name="Kalinowski J."/>
        </authorList>
    </citation>
    <scope>NUCLEOTIDE SEQUENCE [LARGE SCALE GENOMIC DNA]</scope>
    <source>
        <strain evidence="1 2">GIMN1.010</strain>
    </source>
</reference>
<dbReference type="KEGG" id="cdx:CDES_01175"/>
<sequence length="314" mass="35824">MGINQIATNRRVWTAKELREYGYSKRTIARSVKVGAWFRILRGVYSTDPPSGRVVWEAVKLLRPYALLDGKSAMEAYNEEELSLPLRVRVDTSNLLRASRDVVVAKRSTRMRAERVGDYRLVTAVDAVVTCLEDGEIERWKLREFVEVQYGSKRGLAKLRKDLRKLKTSRQAGVKGLLEMCVVGTDSSLERKLVGQLRQAGFATRQNVSVGGYSWDVEVVGVGLIDVDSRKYHRAQDRNFIVDRWKNNQAVAMGYVALRVTDECVDFAMREIVKLLRQVQDYRKHNPRKPVKVEGVAPVYQWHNSLLSVDNAPI</sequence>
<dbReference type="EMBL" id="CP009220">
    <property type="protein sequence ID" value="ALC04714.1"/>
    <property type="molecule type" value="Genomic_DNA"/>
</dbReference>
<organism evidence="1 2">
    <name type="scientific">Corynebacterium deserti GIMN1.010</name>
    <dbReference type="NCBI Taxonomy" id="931089"/>
    <lineage>
        <taxon>Bacteria</taxon>
        <taxon>Bacillati</taxon>
        <taxon>Actinomycetota</taxon>
        <taxon>Actinomycetes</taxon>
        <taxon>Mycobacteriales</taxon>
        <taxon>Corynebacteriaceae</taxon>
        <taxon>Corynebacterium</taxon>
    </lineage>
</organism>
<gene>
    <name evidence="1" type="ORF">CDES_01175</name>
</gene>
<name>A0A0M4CHI6_9CORY</name>
<keyword evidence="2" id="KW-1185">Reference proteome</keyword>
<dbReference type="Proteomes" id="UP000068067">
    <property type="component" value="Chromosome"/>
</dbReference>